<evidence type="ECO:0000256" key="5">
    <source>
        <dbReference type="SAM" id="MobiDB-lite"/>
    </source>
</evidence>
<dbReference type="RefSeq" id="XP_032824119.1">
    <property type="nucleotide sequence ID" value="XM_032968228.1"/>
</dbReference>
<keyword evidence="7" id="KW-1185">Reference proteome</keyword>
<organism evidence="7 8">
    <name type="scientific">Petromyzon marinus</name>
    <name type="common">Sea lamprey</name>
    <dbReference type="NCBI Taxonomy" id="7757"/>
    <lineage>
        <taxon>Eukaryota</taxon>
        <taxon>Metazoa</taxon>
        <taxon>Chordata</taxon>
        <taxon>Craniata</taxon>
        <taxon>Vertebrata</taxon>
        <taxon>Cyclostomata</taxon>
        <taxon>Hyperoartia</taxon>
        <taxon>Petromyzontiformes</taxon>
        <taxon>Petromyzontidae</taxon>
        <taxon>Petromyzon</taxon>
    </lineage>
</organism>
<accession>A0AAJ7X792</accession>
<evidence type="ECO:0000313" key="8">
    <source>
        <dbReference type="RefSeq" id="XP_032824119.1"/>
    </source>
</evidence>
<protein>
    <submittedName>
        <fullName evidence="8">Probable G-protein coupled receptor 149 isoform X1</fullName>
    </submittedName>
</protein>
<evidence type="ECO:0000256" key="4">
    <source>
        <dbReference type="ARBA" id="ARBA00023224"/>
    </source>
</evidence>
<feature type="region of interest" description="Disordered" evidence="5">
    <location>
        <begin position="538"/>
        <end position="562"/>
    </location>
</feature>
<reference evidence="8" key="1">
    <citation type="submission" date="2025-08" db="UniProtKB">
        <authorList>
            <consortium name="RefSeq"/>
        </authorList>
    </citation>
    <scope>IDENTIFICATION</scope>
    <source>
        <tissue evidence="8">Sperm</tissue>
    </source>
</reference>
<dbReference type="Proteomes" id="UP001318040">
    <property type="component" value="Chromosome 39"/>
</dbReference>
<dbReference type="KEGG" id="pmrn:116950458"/>
<name>A0AAJ7X792_PETMA</name>
<dbReference type="CTD" id="344758"/>
<evidence type="ECO:0000313" key="7">
    <source>
        <dbReference type="Proteomes" id="UP001318040"/>
    </source>
</evidence>
<evidence type="ECO:0000256" key="3">
    <source>
        <dbReference type="ARBA" id="ARBA00023170"/>
    </source>
</evidence>
<feature type="transmembrane region" description="Helical" evidence="6">
    <location>
        <begin position="109"/>
        <end position="130"/>
    </location>
</feature>
<dbReference type="GO" id="GO:0016020">
    <property type="term" value="C:membrane"/>
    <property type="evidence" value="ECO:0007669"/>
    <property type="project" value="UniProtKB-SubCell"/>
</dbReference>
<feature type="transmembrane region" description="Helical" evidence="6">
    <location>
        <begin position="213"/>
        <end position="238"/>
    </location>
</feature>
<dbReference type="GO" id="GO:0004930">
    <property type="term" value="F:G protein-coupled receptor activity"/>
    <property type="evidence" value="ECO:0007669"/>
    <property type="project" value="UniProtKB-KW"/>
</dbReference>
<dbReference type="GeneID" id="116950458"/>
<dbReference type="PANTHER" id="PTHR24240">
    <property type="entry name" value="OPSIN"/>
    <property type="match status" value="1"/>
</dbReference>
<dbReference type="InterPro" id="IPR050125">
    <property type="entry name" value="GPCR_opsins"/>
</dbReference>
<comment type="subcellular location">
    <subcellularLocation>
        <location evidence="1">Membrane</location>
        <topology evidence="1">Multi-pass membrane protein</topology>
    </subcellularLocation>
</comment>
<keyword evidence="6" id="KW-1133">Transmembrane helix</keyword>
<keyword evidence="4" id="KW-0807">Transducer</keyword>
<dbReference type="Gene3D" id="1.20.1070.10">
    <property type="entry name" value="Rhodopsin 7-helix transmembrane proteins"/>
    <property type="match status" value="1"/>
</dbReference>
<feature type="compositionally biased region" description="Basic and acidic residues" evidence="5">
    <location>
        <begin position="542"/>
        <end position="562"/>
    </location>
</feature>
<evidence type="ECO:0000256" key="1">
    <source>
        <dbReference type="ARBA" id="ARBA00004141"/>
    </source>
</evidence>
<gene>
    <name evidence="8" type="primary">GPR149</name>
</gene>
<feature type="compositionally biased region" description="Basic and acidic residues" evidence="5">
    <location>
        <begin position="750"/>
        <end position="770"/>
    </location>
</feature>
<feature type="transmembrane region" description="Helical" evidence="6">
    <location>
        <begin position="35"/>
        <end position="56"/>
    </location>
</feature>
<feature type="transmembrane region" description="Helical" evidence="6">
    <location>
        <begin position="339"/>
        <end position="362"/>
    </location>
</feature>
<feature type="region of interest" description="Disordered" evidence="5">
    <location>
        <begin position="1"/>
        <end position="21"/>
    </location>
</feature>
<keyword evidence="2" id="KW-0297">G-protein coupled receptor</keyword>
<dbReference type="AlphaFoldDB" id="A0AAJ7X792"/>
<keyword evidence="3 8" id="KW-0675">Receptor</keyword>
<feature type="transmembrane region" description="Helical" evidence="6">
    <location>
        <begin position="68"/>
        <end position="89"/>
    </location>
</feature>
<evidence type="ECO:0000256" key="6">
    <source>
        <dbReference type="SAM" id="Phobius"/>
    </source>
</evidence>
<sequence>MSQSACRSALPSAGGSDSNSTAAADPRGAAHGVSLLFFSATLLLVAAVLAGSLYSVSRLLQMPRRGVLEALVLCLCVDELLGALPAALFLYVHASGGDVSPAVCALSGFLYEFVCLAGALKAAAIVLHNVCGPRRSVKGRGGGGGGGGAYSASSLSSSLSSPPKARSSPARRKALWTVLCTWGVSLLLSVLPLCGWDRFEPRTWGCFLPDSSSHGLFVCVLFVALLCALTALSLPALYKLFCRPGERTLSLSATSNYYTIEDTGVYHSTVTALAEERMVEGKAAAAAAAAATAGARSTGPAAATTDSSSKDASNSVLINNAAACARTPYVGMAVAQKRFALLITFAKLFLWLPMMIHLALQFSTGRPSPSSEELSFILSLFAMLLSPLLILSRKWLHLPCGCIINCHRNTYAMNQEIDKAGQSVALGIDLSFHKGYEMYRADHISPKKYFFNNDKVNILPNQSAKDSEKASCGVGGIGGVGVGTGTGTAAPHRSQPARVEVAPVPKSQAVNAEASPPRYAQPCDFRDEVSAMFGGQTQKRFGGREGRRSESGADGLHGDRTTRSGLYLHDGLHSDGLEWEWCRSKSERTPRQRLGGLSTPLCAIQGTVSLQSPTGKTLSLSTYEISGDGKQALPVPRKVEVYRSKSVGHQPSSEGGCGGGGGGGGGLGDTNVKIHLEVLEICDNGDKMDTVSIVSNISQSSTRARSPSLRYSRKENRFVSVDLDESASYSLFIPSNSPESDINITIPDTVEAHRQNSRKERPDDGGGYKEEIQLLNQVYREREKGDAAT</sequence>
<proteinExistence type="predicted"/>
<keyword evidence="6" id="KW-0472">Membrane</keyword>
<feature type="region of interest" description="Disordered" evidence="5">
    <location>
        <begin position="747"/>
        <end position="770"/>
    </location>
</feature>
<feature type="transmembrane region" description="Helical" evidence="6">
    <location>
        <begin position="174"/>
        <end position="193"/>
    </location>
</feature>
<evidence type="ECO:0000256" key="2">
    <source>
        <dbReference type="ARBA" id="ARBA00023040"/>
    </source>
</evidence>
<keyword evidence="6" id="KW-0812">Transmembrane</keyword>